<reference evidence="7" key="1">
    <citation type="submission" date="2022-11" db="UniProtKB">
        <authorList>
            <consortium name="EnsemblMetazoa"/>
        </authorList>
    </citation>
    <scope>IDENTIFICATION</scope>
</reference>
<dbReference type="PROSITE" id="PS50026">
    <property type="entry name" value="EGF_3"/>
    <property type="match status" value="1"/>
</dbReference>
<evidence type="ECO:0000259" key="6">
    <source>
        <dbReference type="PROSITE" id="PS50853"/>
    </source>
</evidence>
<dbReference type="InterPro" id="IPR003961">
    <property type="entry name" value="FN3_dom"/>
</dbReference>
<feature type="domain" description="Fibronectin type-III" evidence="6">
    <location>
        <begin position="159"/>
        <end position="256"/>
    </location>
</feature>
<comment type="caution">
    <text evidence="1">Lacks conserved residue(s) required for the propagation of feature annotation.</text>
</comment>
<evidence type="ECO:0000313" key="7">
    <source>
        <dbReference type="EnsemblMetazoa" id="XP_038047936.1"/>
    </source>
</evidence>
<dbReference type="PROSITE" id="PS50853">
    <property type="entry name" value="FN3"/>
    <property type="match status" value="1"/>
</dbReference>
<evidence type="ECO:0000256" key="1">
    <source>
        <dbReference type="PROSITE-ProRule" id="PRU00076"/>
    </source>
</evidence>
<proteinExistence type="predicted"/>
<evidence type="ECO:0000256" key="3">
    <source>
        <dbReference type="SAM" id="Phobius"/>
    </source>
</evidence>
<evidence type="ECO:0008006" key="9">
    <source>
        <dbReference type="Google" id="ProtNLM"/>
    </source>
</evidence>
<feature type="compositionally biased region" description="Pro residues" evidence="2">
    <location>
        <begin position="38"/>
        <end position="47"/>
    </location>
</feature>
<dbReference type="OrthoDB" id="676979at2759"/>
<feature type="region of interest" description="Disordered" evidence="2">
    <location>
        <begin position="27"/>
        <end position="118"/>
    </location>
</feature>
<keyword evidence="3" id="KW-0812">Transmembrane</keyword>
<dbReference type="SUPFAM" id="SSF57196">
    <property type="entry name" value="EGF/Laminin"/>
    <property type="match status" value="1"/>
</dbReference>
<keyword evidence="3" id="KW-1133">Transmembrane helix</keyword>
<dbReference type="InterPro" id="IPR036116">
    <property type="entry name" value="FN3_sf"/>
</dbReference>
<feature type="disulfide bond" evidence="1">
    <location>
        <begin position="144"/>
        <end position="153"/>
    </location>
</feature>
<name>A0A913ZAA3_PATMI</name>
<dbReference type="Proteomes" id="UP000887568">
    <property type="component" value="Unplaced"/>
</dbReference>
<dbReference type="OMA" id="CFHANNA"/>
<dbReference type="SUPFAM" id="SSF49265">
    <property type="entry name" value="Fibronectin type III"/>
    <property type="match status" value="1"/>
</dbReference>
<protein>
    <recommendedName>
        <fullName evidence="9">Fibronectin type-III domain-containing protein</fullName>
    </recommendedName>
</protein>
<dbReference type="AlphaFoldDB" id="A0A913ZAA3"/>
<keyword evidence="1" id="KW-1015">Disulfide bond</keyword>
<dbReference type="EnsemblMetazoa" id="XM_038192008.1">
    <property type="protein sequence ID" value="XP_038047936.1"/>
    <property type="gene ID" value="LOC119722026"/>
</dbReference>
<feature type="transmembrane region" description="Helical" evidence="3">
    <location>
        <begin position="267"/>
        <end position="289"/>
    </location>
</feature>
<keyword evidence="8" id="KW-1185">Reference proteome</keyword>
<dbReference type="InterPro" id="IPR000742">
    <property type="entry name" value="EGF"/>
</dbReference>
<sequence length="478" mass="53213">MSIVLLYLLCACSCLLDESFSQQYGHHNMPGAGAGPRPRLPTQPPAAQPDAVPGLPSLPTRPLDKPTPTTRLPTSEKQTTKLLYMPQTSQQISTDPVPVPSIPSTDKPRTVSNTPSYPRSCTPQLCKNKGRCVYNQFNQPQCKCRYFYFGSFCEVIVSPPKNISMTQLSPEEVQISWEMPSKVKEMEGFIVQYNEFGDNDVTFSQMIHPSVTQFTLRNLKPGRQYTICISIVFHNVSLNKEAVLRDQCREIQTKQLSLGEKGISVPVMAAIIACVILFLFIIMTVALFVQRKCLKQKVIPLRGLRHCSTTRGSVNWERGMQPSSNTESTPTCSDEYDTAKVRLPLTHGIEGFRPIKPNTNPFLSPPSMHSCADINEPYYGNLFHGNNSQVIMLTQQTCVSHGSSAPPDVTDTNPSCSSSHLAQCTPSRRLQRIGSVPPANIRALPVTISNHVMRSANVRDMDASGEFDLHRTYFFPKF</sequence>
<dbReference type="Gene3D" id="2.10.25.10">
    <property type="entry name" value="Laminin"/>
    <property type="match status" value="1"/>
</dbReference>
<dbReference type="InterPro" id="IPR013783">
    <property type="entry name" value="Ig-like_fold"/>
</dbReference>
<keyword evidence="3" id="KW-0472">Membrane</keyword>
<evidence type="ECO:0000259" key="5">
    <source>
        <dbReference type="PROSITE" id="PS50026"/>
    </source>
</evidence>
<feature type="signal peptide" evidence="4">
    <location>
        <begin position="1"/>
        <end position="21"/>
    </location>
</feature>
<feature type="chain" id="PRO_5037287697" description="Fibronectin type-III domain-containing protein" evidence="4">
    <location>
        <begin position="22"/>
        <end position="478"/>
    </location>
</feature>
<keyword evidence="4" id="KW-0732">Signal</keyword>
<dbReference type="Gene3D" id="2.60.40.10">
    <property type="entry name" value="Immunoglobulins"/>
    <property type="match status" value="1"/>
</dbReference>
<evidence type="ECO:0000256" key="4">
    <source>
        <dbReference type="SAM" id="SignalP"/>
    </source>
</evidence>
<accession>A0A913ZAA3</accession>
<feature type="compositionally biased region" description="Polar residues" evidence="2">
    <location>
        <begin position="67"/>
        <end position="94"/>
    </location>
</feature>
<keyword evidence="1" id="KW-0245">EGF-like domain</keyword>
<dbReference type="PROSITE" id="PS00022">
    <property type="entry name" value="EGF_1"/>
    <property type="match status" value="1"/>
</dbReference>
<dbReference type="CDD" id="cd00063">
    <property type="entry name" value="FN3"/>
    <property type="match status" value="1"/>
</dbReference>
<feature type="domain" description="EGF-like" evidence="5">
    <location>
        <begin position="117"/>
        <end position="154"/>
    </location>
</feature>
<evidence type="ECO:0000313" key="8">
    <source>
        <dbReference type="Proteomes" id="UP000887568"/>
    </source>
</evidence>
<dbReference type="RefSeq" id="XP_038047936.1">
    <property type="nucleotide sequence ID" value="XM_038192008.1"/>
</dbReference>
<evidence type="ECO:0000256" key="2">
    <source>
        <dbReference type="SAM" id="MobiDB-lite"/>
    </source>
</evidence>
<dbReference type="GeneID" id="119722026"/>
<dbReference type="SMART" id="SM00060">
    <property type="entry name" value="FN3"/>
    <property type="match status" value="1"/>
</dbReference>
<organism evidence="7 8">
    <name type="scientific">Patiria miniata</name>
    <name type="common">Bat star</name>
    <name type="synonym">Asterina miniata</name>
    <dbReference type="NCBI Taxonomy" id="46514"/>
    <lineage>
        <taxon>Eukaryota</taxon>
        <taxon>Metazoa</taxon>
        <taxon>Echinodermata</taxon>
        <taxon>Eleutherozoa</taxon>
        <taxon>Asterozoa</taxon>
        <taxon>Asteroidea</taxon>
        <taxon>Valvatacea</taxon>
        <taxon>Valvatida</taxon>
        <taxon>Asterinidae</taxon>
        <taxon>Patiria</taxon>
    </lineage>
</organism>
<dbReference type="Pfam" id="PF00041">
    <property type="entry name" value="fn3"/>
    <property type="match status" value="1"/>
</dbReference>